<reference evidence="1 2" key="1">
    <citation type="submission" date="2024-03" db="EMBL/GenBank/DDBJ databases">
        <authorList>
            <person name="Martinez-Hernandez J."/>
        </authorList>
    </citation>
    <scope>NUCLEOTIDE SEQUENCE [LARGE SCALE GENOMIC DNA]</scope>
</reference>
<evidence type="ECO:0000313" key="1">
    <source>
        <dbReference type="EMBL" id="CAL0328402.1"/>
    </source>
</evidence>
<dbReference type="AlphaFoldDB" id="A0AAV1Y340"/>
<gene>
    <name evidence="1" type="ORF">LLUT_LOCUS29462</name>
</gene>
<sequence length="159" mass="18130">MNSSFVKHNGADPSSNYSRYSMNDPLYLNPINISNNHRVQFLVFENAINLEIMLYPIHEAMRVLSSEIWYGTSTFLTRSSFLISSSPRLSSLRALLFLSLLSPPLSPPSGQLPFSSMPPFVDRNLLEGNIAFLPTFSPHCPFYYLFLLIPSRCSQYREL</sequence>
<evidence type="ECO:0000313" key="2">
    <source>
        <dbReference type="Proteomes" id="UP001497480"/>
    </source>
</evidence>
<comment type="caution">
    <text evidence="1">The sequence shown here is derived from an EMBL/GenBank/DDBJ whole genome shotgun (WGS) entry which is preliminary data.</text>
</comment>
<keyword evidence="2" id="KW-1185">Reference proteome</keyword>
<name>A0AAV1Y340_LUPLU</name>
<protein>
    <submittedName>
        <fullName evidence="1">Uncharacterized protein</fullName>
    </submittedName>
</protein>
<dbReference type="Proteomes" id="UP001497480">
    <property type="component" value="Unassembled WGS sequence"/>
</dbReference>
<proteinExistence type="predicted"/>
<accession>A0AAV1Y340</accession>
<dbReference type="EMBL" id="CAXHTB010000021">
    <property type="protein sequence ID" value="CAL0328402.1"/>
    <property type="molecule type" value="Genomic_DNA"/>
</dbReference>
<organism evidence="1 2">
    <name type="scientific">Lupinus luteus</name>
    <name type="common">European yellow lupine</name>
    <dbReference type="NCBI Taxonomy" id="3873"/>
    <lineage>
        <taxon>Eukaryota</taxon>
        <taxon>Viridiplantae</taxon>
        <taxon>Streptophyta</taxon>
        <taxon>Embryophyta</taxon>
        <taxon>Tracheophyta</taxon>
        <taxon>Spermatophyta</taxon>
        <taxon>Magnoliopsida</taxon>
        <taxon>eudicotyledons</taxon>
        <taxon>Gunneridae</taxon>
        <taxon>Pentapetalae</taxon>
        <taxon>rosids</taxon>
        <taxon>fabids</taxon>
        <taxon>Fabales</taxon>
        <taxon>Fabaceae</taxon>
        <taxon>Papilionoideae</taxon>
        <taxon>50 kb inversion clade</taxon>
        <taxon>genistoids sensu lato</taxon>
        <taxon>core genistoids</taxon>
        <taxon>Genisteae</taxon>
        <taxon>Lupinus</taxon>
    </lineage>
</organism>